<dbReference type="FunFam" id="1.10.8.60:FF:000015">
    <property type="entry name" value="vacuolar protein sorting-associated protein 4A"/>
    <property type="match status" value="1"/>
</dbReference>
<evidence type="ECO:0000259" key="7">
    <source>
        <dbReference type="SMART" id="SM00745"/>
    </source>
</evidence>
<dbReference type="SUPFAM" id="SSF52540">
    <property type="entry name" value="P-loop containing nucleoside triphosphate hydrolases"/>
    <property type="match status" value="1"/>
</dbReference>
<dbReference type="InterPro" id="IPR041569">
    <property type="entry name" value="AAA_lid_3"/>
</dbReference>
<feature type="domain" description="AAA+ ATPase" evidence="6">
    <location>
        <begin position="175"/>
        <end position="309"/>
    </location>
</feature>
<dbReference type="GO" id="GO:0016197">
    <property type="term" value="P:endosomal transport"/>
    <property type="evidence" value="ECO:0007669"/>
    <property type="project" value="TreeGrafter"/>
</dbReference>
<dbReference type="Pfam" id="PF09336">
    <property type="entry name" value="Vps4_C"/>
    <property type="match status" value="1"/>
</dbReference>
<comment type="subcellular location">
    <subcellularLocation>
        <location evidence="1">Membrane</location>
    </subcellularLocation>
</comment>
<accession>A0A7I8VDY9</accession>
<keyword evidence="4" id="KW-0067">ATP-binding</keyword>
<organism evidence="8 9">
    <name type="scientific">Dimorphilus gyrociliatus</name>
    <dbReference type="NCBI Taxonomy" id="2664684"/>
    <lineage>
        <taxon>Eukaryota</taxon>
        <taxon>Metazoa</taxon>
        <taxon>Spiralia</taxon>
        <taxon>Lophotrochozoa</taxon>
        <taxon>Annelida</taxon>
        <taxon>Polychaeta</taxon>
        <taxon>Polychaeta incertae sedis</taxon>
        <taxon>Dinophilidae</taxon>
        <taxon>Dimorphilus</taxon>
    </lineage>
</organism>
<dbReference type="Pfam" id="PF04212">
    <property type="entry name" value="MIT"/>
    <property type="match status" value="1"/>
</dbReference>
<reference evidence="8 9" key="1">
    <citation type="submission" date="2020-08" db="EMBL/GenBank/DDBJ databases">
        <authorList>
            <person name="Hejnol A."/>
        </authorList>
    </citation>
    <scope>NUCLEOTIDE SEQUENCE [LARGE SCALE GENOMIC DNA]</scope>
</reference>
<dbReference type="EMBL" id="CAJFCJ010000004">
    <property type="protein sequence ID" value="CAD5113903.1"/>
    <property type="molecule type" value="Genomic_DNA"/>
</dbReference>
<evidence type="ECO:0000256" key="4">
    <source>
        <dbReference type="ARBA" id="ARBA00022840"/>
    </source>
</evidence>
<protein>
    <submittedName>
        <fullName evidence="8">DgyrCDS3062</fullName>
    </submittedName>
</protein>
<dbReference type="GO" id="GO:0005524">
    <property type="term" value="F:ATP binding"/>
    <property type="evidence" value="ECO:0007669"/>
    <property type="project" value="UniProtKB-KW"/>
</dbReference>
<sequence>MTGSNEELTVEEPSIGDEAAIIPFVEKETGLVTPSLKKGITYLKQAIEEDYAENFEEAFKLYKNGLQCFLNALKYELTNQAVKSQVRAKVLQYLNRAEKLKADLIKNEKDNQSNDNKKESDKREINPQLQKEIVFESCNVPWDKVIGLEAAKQALKESVLLPIKFPNLFTGTKLPGKCTLLFGPPGTGKSYLAKAVATEANSSNFFSISSADLICKWHGEGLKVIKDTFRMASARKPSIILLEAIDFLFSNEDNNEHARKLKTEILCQISIHWHESDGVWVIGSTNTPWTLDYRVLKYFTKRIHIQLPEEDARTTLFKLYMENSVNELHEDDFKTLGEKTEGFSAAEIHQITREACLQPVYKVRDATHFRTVSGPSPTNKEQIVDLLTPCSPEVPEAIEMSFMQISENELLVPAVTLSDMLKILNKLKPIADVDYLKKMEKFKDDYS</sequence>
<gene>
    <name evidence="8" type="ORF">DGYR_LOCUS2817</name>
</gene>
<dbReference type="Gene3D" id="1.10.8.60">
    <property type="match status" value="1"/>
</dbReference>
<dbReference type="GO" id="GO:0016887">
    <property type="term" value="F:ATP hydrolysis activity"/>
    <property type="evidence" value="ECO:0007669"/>
    <property type="project" value="InterPro"/>
</dbReference>
<dbReference type="Pfam" id="PF00004">
    <property type="entry name" value="AAA"/>
    <property type="match status" value="1"/>
</dbReference>
<proteinExistence type="inferred from homology"/>
<dbReference type="InterPro" id="IPR003959">
    <property type="entry name" value="ATPase_AAA_core"/>
</dbReference>
<dbReference type="AlphaFoldDB" id="A0A7I8VDY9"/>
<dbReference type="InterPro" id="IPR007330">
    <property type="entry name" value="MIT_dom"/>
</dbReference>
<dbReference type="InterPro" id="IPR027417">
    <property type="entry name" value="P-loop_NTPase"/>
</dbReference>
<dbReference type="SMART" id="SM00382">
    <property type="entry name" value="AAA"/>
    <property type="match status" value="1"/>
</dbReference>
<dbReference type="SMART" id="SM00745">
    <property type="entry name" value="MIT"/>
    <property type="match status" value="1"/>
</dbReference>
<evidence type="ECO:0000256" key="2">
    <source>
        <dbReference type="ARBA" id="ARBA00006914"/>
    </source>
</evidence>
<dbReference type="InterPro" id="IPR015415">
    <property type="entry name" value="Spast_Vps4_C"/>
</dbReference>
<comment type="similarity">
    <text evidence="2">Belongs to the AAA ATPase family.</text>
</comment>
<dbReference type="Gene3D" id="1.20.58.80">
    <property type="entry name" value="Phosphotransferase system, lactose/cellobiose-type IIA subunit"/>
    <property type="match status" value="1"/>
</dbReference>
<evidence type="ECO:0000313" key="9">
    <source>
        <dbReference type="Proteomes" id="UP000549394"/>
    </source>
</evidence>
<dbReference type="PANTHER" id="PTHR23074">
    <property type="entry name" value="AAA DOMAIN-CONTAINING"/>
    <property type="match status" value="1"/>
</dbReference>
<comment type="caution">
    <text evidence="8">The sequence shown here is derived from an EMBL/GenBank/DDBJ whole genome shotgun (WGS) entry which is preliminary data.</text>
</comment>
<dbReference type="Proteomes" id="UP000549394">
    <property type="component" value="Unassembled WGS sequence"/>
</dbReference>
<evidence type="ECO:0000256" key="3">
    <source>
        <dbReference type="ARBA" id="ARBA00022741"/>
    </source>
</evidence>
<dbReference type="GO" id="GO:0016020">
    <property type="term" value="C:membrane"/>
    <property type="evidence" value="ECO:0007669"/>
    <property type="project" value="UniProtKB-SubCell"/>
</dbReference>
<name>A0A7I8VDY9_9ANNE</name>
<dbReference type="OrthoDB" id="29072at2759"/>
<dbReference type="Pfam" id="PF17862">
    <property type="entry name" value="AAA_lid_3"/>
    <property type="match status" value="1"/>
</dbReference>
<evidence type="ECO:0000256" key="5">
    <source>
        <dbReference type="SAM" id="MobiDB-lite"/>
    </source>
</evidence>
<evidence type="ECO:0000259" key="6">
    <source>
        <dbReference type="SMART" id="SM00382"/>
    </source>
</evidence>
<evidence type="ECO:0000313" key="8">
    <source>
        <dbReference type="EMBL" id="CAD5113903.1"/>
    </source>
</evidence>
<keyword evidence="3" id="KW-0547">Nucleotide-binding</keyword>
<dbReference type="InterPro" id="IPR036181">
    <property type="entry name" value="MIT_dom_sf"/>
</dbReference>
<dbReference type="SUPFAM" id="SSF116846">
    <property type="entry name" value="MIT domain"/>
    <property type="match status" value="1"/>
</dbReference>
<dbReference type="InterPro" id="IPR050304">
    <property type="entry name" value="MT-severing_AAA_ATPase"/>
</dbReference>
<dbReference type="InterPro" id="IPR003593">
    <property type="entry name" value="AAA+_ATPase"/>
</dbReference>
<dbReference type="Gene3D" id="3.40.50.300">
    <property type="entry name" value="P-loop containing nucleotide triphosphate hydrolases"/>
    <property type="match status" value="1"/>
</dbReference>
<evidence type="ECO:0000256" key="1">
    <source>
        <dbReference type="ARBA" id="ARBA00004370"/>
    </source>
</evidence>
<feature type="domain" description="MIT" evidence="7">
    <location>
        <begin position="32"/>
        <end position="110"/>
    </location>
</feature>
<dbReference type="GO" id="GO:0007033">
    <property type="term" value="P:vacuole organization"/>
    <property type="evidence" value="ECO:0007669"/>
    <property type="project" value="TreeGrafter"/>
</dbReference>
<feature type="region of interest" description="Disordered" evidence="5">
    <location>
        <begin position="105"/>
        <end position="124"/>
    </location>
</feature>
<keyword evidence="9" id="KW-1185">Reference proteome</keyword>
<dbReference type="PANTHER" id="PTHR23074:SF83">
    <property type="entry name" value="VACUOLAR PROTEIN SORTING-ASSOCIATED PROTEIN 4A"/>
    <property type="match status" value="1"/>
</dbReference>